<dbReference type="Gene3D" id="1.10.1200.10">
    <property type="entry name" value="ACP-like"/>
    <property type="match status" value="1"/>
</dbReference>
<reference evidence="1" key="1">
    <citation type="submission" date="2016-01" db="EMBL/GenBank/DDBJ databases">
        <authorList>
            <person name="Mcilroy J.S."/>
            <person name="Karst M S."/>
            <person name="Albertsen M."/>
        </authorList>
    </citation>
    <scope>NUCLEOTIDE SEQUENCE</scope>
    <source>
        <strain evidence="1">Cfx-K</strain>
    </source>
</reference>
<gene>
    <name evidence="1" type="ORF">CFX0092_A0506</name>
</gene>
<evidence type="ECO:0008006" key="3">
    <source>
        <dbReference type="Google" id="ProtNLM"/>
    </source>
</evidence>
<dbReference type="KEGG" id="pbf:CFX0092_A0506"/>
<dbReference type="OrthoDB" id="2625323at2"/>
<organism evidence="1 2">
    <name type="scientific">Candidatus Promineifilum breve</name>
    <dbReference type="NCBI Taxonomy" id="1806508"/>
    <lineage>
        <taxon>Bacteria</taxon>
        <taxon>Bacillati</taxon>
        <taxon>Chloroflexota</taxon>
        <taxon>Ardenticatenia</taxon>
        <taxon>Candidatus Promineifilales</taxon>
        <taxon>Candidatus Promineifilaceae</taxon>
        <taxon>Candidatus Promineifilum</taxon>
    </lineage>
</organism>
<proteinExistence type="predicted"/>
<evidence type="ECO:0000313" key="2">
    <source>
        <dbReference type="Proteomes" id="UP000215027"/>
    </source>
</evidence>
<dbReference type="AlphaFoldDB" id="A0A170PE57"/>
<dbReference type="Proteomes" id="UP000215027">
    <property type="component" value="Chromosome I"/>
</dbReference>
<dbReference type="InterPro" id="IPR036736">
    <property type="entry name" value="ACP-like_sf"/>
</dbReference>
<dbReference type="SUPFAM" id="SSF47336">
    <property type="entry name" value="ACP-like"/>
    <property type="match status" value="1"/>
</dbReference>
<accession>A0A170PE57</accession>
<evidence type="ECO:0000313" key="1">
    <source>
        <dbReference type="EMBL" id="CUS02387.2"/>
    </source>
</evidence>
<dbReference type="EMBL" id="LN890655">
    <property type="protein sequence ID" value="CUS02387.2"/>
    <property type="molecule type" value="Genomic_DNA"/>
</dbReference>
<keyword evidence="2" id="KW-1185">Reference proteome</keyword>
<name>A0A170PE57_9CHLR</name>
<dbReference type="RefSeq" id="WP_095042004.1">
    <property type="nucleotide sequence ID" value="NZ_LN890655.1"/>
</dbReference>
<sequence>MNESTVRQTLRDYIITDLIRDRSYPLTDDEGIITGGMMDSFALAELGVFVENTFGVYIPDPDLTVPKMNTLDQIVARVLKG</sequence>
<protein>
    <recommendedName>
        <fullName evidence="3">Carrier domain-containing protein</fullName>
    </recommendedName>
</protein>